<dbReference type="GO" id="GO:0032007">
    <property type="term" value="P:negative regulation of TOR signaling"/>
    <property type="evidence" value="ECO:0007669"/>
    <property type="project" value="TreeGrafter"/>
</dbReference>
<feature type="compositionally biased region" description="Pro residues" evidence="2">
    <location>
        <begin position="437"/>
        <end position="449"/>
    </location>
</feature>
<keyword evidence="1" id="KW-0175">Coiled coil</keyword>
<feature type="compositionally biased region" description="Basic and acidic residues" evidence="2">
    <location>
        <begin position="944"/>
        <end position="954"/>
    </location>
</feature>
<evidence type="ECO:0000256" key="2">
    <source>
        <dbReference type="SAM" id="MobiDB-lite"/>
    </source>
</evidence>
<feature type="compositionally biased region" description="Gly residues" evidence="2">
    <location>
        <begin position="1061"/>
        <end position="1072"/>
    </location>
</feature>
<accession>A0A6G1GN90</accession>
<evidence type="ECO:0008006" key="5">
    <source>
        <dbReference type="Google" id="ProtNLM"/>
    </source>
</evidence>
<feature type="compositionally biased region" description="Low complexity" evidence="2">
    <location>
        <begin position="911"/>
        <end position="926"/>
    </location>
</feature>
<protein>
    <recommendedName>
        <fullName evidence="5">Hamartin-domain-containing protein</fullName>
    </recommendedName>
</protein>
<gene>
    <name evidence="3" type="ORF">K402DRAFT_407851</name>
</gene>
<feature type="compositionally biased region" description="Polar residues" evidence="2">
    <location>
        <begin position="900"/>
        <end position="910"/>
    </location>
</feature>
<feature type="compositionally biased region" description="Basic and acidic residues" evidence="2">
    <location>
        <begin position="1027"/>
        <end position="1039"/>
    </location>
</feature>
<dbReference type="GO" id="GO:0051726">
    <property type="term" value="P:regulation of cell cycle"/>
    <property type="evidence" value="ECO:0007669"/>
    <property type="project" value="TreeGrafter"/>
</dbReference>
<name>A0A6G1GN90_9PEZI</name>
<dbReference type="AlphaFoldDB" id="A0A6G1GN90"/>
<evidence type="ECO:0000313" key="3">
    <source>
        <dbReference type="EMBL" id="KAF1982198.1"/>
    </source>
</evidence>
<feature type="compositionally biased region" description="Polar residues" evidence="2">
    <location>
        <begin position="514"/>
        <end position="550"/>
    </location>
</feature>
<feature type="region of interest" description="Disordered" evidence="2">
    <location>
        <begin position="1021"/>
        <end position="1072"/>
    </location>
</feature>
<feature type="coiled-coil region" evidence="1">
    <location>
        <begin position="701"/>
        <end position="790"/>
    </location>
</feature>
<reference evidence="3" key="1">
    <citation type="journal article" date="2020" name="Stud. Mycol.">
        <title>101 Dothideomycetes genomes: a test case for predicting lifestyles and emergence of pathogens.</title>
        <authorList>
            <person name="Haridas S."/>
            <person name="Albert R."/>
            <person name="Binder M."/>
            <person name="Bloem J."/>
            <person name="Labutti K."/>
            <person name="Salamov A."/>
            <person name="Andreopoulos B."/>
            <person name="Baker S."/>
            <person name="Barry K."/>
            <person name="Bills G."/>
            <person name="Bluhm B."/>
            <person name="Cannon C."/>
            <person name="Castanera R."/>
            <person name="Culley D."/>
            <person name="Daum C."/>
            <person name="Ezra D."/>
            <person name="Gonzalez J."/>
            <person name="Henrissat B."/>
            <person name="Kuo A."/>
            <person name="Liang C."/>
            <person name="Lipzen A."/>
            <person name="Lutzoni F."/>
            <person name="Magnuson J."/>
            <person name="Mondo S."/>
            <person name="Nolan M."/>
            <person name="Ohm R."/>
            <person name="Pangilinan J."/>
            <person name="Park H.-J."/>
            <person name="Ramirez L."/>
            <person name="Alfaro M."/>
            <person name="Sun H."/>
            <person name="Tritt A."/>
            <person name="Yoshinaga Y."/>
            <person name="Zwiers L.-H."/>
            <person name="Turgeon B."/>
            <person name="Goodwin S."/>
            <person name="Spatafora J."/>
            <person name="Crous P."/>
            <person name="Grigoriev I."/>
        </authorList>
    </citation>
    <scope>NUCLEOTIDE SEQUENCE</scope>
    <source>
        <strain evidence="3">CBS 113979</strain>
    </source>
</reference>
<feature type="compositionally biased region" description="Polar residues" evidence="2">
    <location>
        <begin position="470"/>
        <end position="499"/>
    </location>
</feature>
<evidence type="ECO:0000313" key="4">
    <source>
        <dbReference type="Proteomes" id="UP000800041"/>
    </source>
</evidence>
<dbReference type="GO" id="GO:0033596">
    <property type="term" value="C:TSC1-TSC2 complex"/>
    <property type="evidence" value="ECO:0007669"/>
    <property type="project" value="TreeGrafter"/>
</dbReference>
<dbReference type="InterPro" id="IPR007483">
    <property type="entry name" value="Hamartin"/>
</dbReference>
<feature type="region of interest" description="Disordered" evidence="2">
    <location>
        <begin position="877"/>
        <end position="968"/>
    </location>
</feature>
<dbReference type="EMBL" id="ML977187">
    <property type="protein sequence ID" value="KAF1982198.1"/>
    <property type="molecule type" value="Genomic_DNA"/>
</dbReference>
<dbReference type="PANTHER" id="PTHR15154">
    <property type="entry name" value="HAMARTIN"/>
    <property type="match status" value="1"/>
</dbReference>
<sequence length="1072" mass="120430">MVPLKDAVKAVTQAFAVPSVQHPLPDDLQRTIETFLHSHNPIDESDSQKLHEELLSVYNKSVLESPEKHGPFVSVLRLLRPAITGQSRLDEWWMLAIKPTIDAVGHRRDTIEDAREFLLGIMTFDPEEDHSGERSKTSTHFTTKLIDAYLARTRIPSGTEEAVSPEDDFIAHELEAILVAFGRKMPEEFLLAIDRVFILKKYRAQALGLLSAYVRFQPPHLHLVLQTPLIDHLQSCLLIDTSSTIVDLALTILIMFLPHITSCLTSNLPKLFLIYSRILCWDRYRNELQVSSTHSSGIMDQYIAMAQEKFEPLVVDPSWEKLHQSFDQTASPPPRVDYFFTFLYGLFPLNFMSYVRKPRKYLKAAEYPGTDGLDLNQELIRTRTEDHRRVHLLHPNFFTTTVEDELSENRWLRSDPADLVAECLDLCVAVSATLDDPGPPPTAKLPPLPKSSNRSAAVPSDALLVDDDATLNNDPSSPTDVRSNNSWRNTQSTSLTSPSIAGHVEPSALRPKASQASFGNPSSRSSGQHSLVQGHSPDSPTIPSQGSQASGDEKHSDSGRKPSSPSRRAVSKLGLVSGNLQFPLPPKQAGTEPHSRASLQRELILLRNDLNFERYLKQQHLAHIGQLQRRRMGEATVEAETQNLINTNKHLKAKLAKLNEQYAQLKKESTTSRNQSKRWETELSAKVRSYREDEKHWQGDEKALRMDYERVKNECDQLRRLVVESEHREDLAKNRLRSLETDLKDLEGLRREVTEVEARLREFELREMEIEKASRNHEKLQNELKITKMNLSSRDGDWDRVKAGYDRRIAELEGQLQSSPHNANFSSGQLPPSVQQMLDSALAASSSKLLQLKKTHTRLLHKYTELELRYQEVVGEREAAAGNTNGTDSADSDLPKDESASVNFSRNNSLSAKSARSAGGYRSSGRPHPFSEPLLDGDTFTQGPRRDHVNEADRTGPNSNSYPGRPTRFESLQHRFGERPVSHDHDLSATYESNPLHPDFHAFNPTAPLSSGDRMGAMSTGSGGSIHDGKDGSKNEFRMYGRGGAQNISKKMKDKKEKSGKSGGIRGIRGFM</sequence>
<feature type="region of interest" description="Disordered" evidence="2">
    <location>
        <begin position="435"/>
        <end position="569"/>
    </location>
</feature>
<organism evidence="3 4">
    <name type="scientific">Aulographum hederae CBS 113979</name>
    <dbReference type="NCBI Taxonomy" id="1176131"/>
    <lineage>
        <taxon>Eukaryota</taxon>
        <taxon>Fungi</taxon>
        <taxon>Dikarya</taxon>
        <taxon>Ascomycota</taxon>
        <taxon>Pezizomycotina</taxon>
        <taxon>Dothideomycetes</taxon>
        <taxon>Pleosporomycetidae</taxon>
        <taxon>Aulographales</taxon>
        <taxon>Aulographaceae</taxon>
    </lineage>
</organism>
<proteinExistence type="predicted"/>
<dbReference type="OrthoDB" id="6022054at2759"/>
<dbReference type="PANTHER" id="PTHR15154:SF2">
    <property type="entry name" value="HAMARTIN"/>
    <property type="match status" value="1"/>
</dbReference>
<feature type="coiled-coil region" evidence="1">
    <location>
        <begin position="641"/>
        <end position="675"/>
    </location>
</feature>
<keyword evidence="4" id="KW-1185">Reference proteome</keyword>
<feature type="compositionally biased region" description="Basic and acidic residues" evidence="2">
    <location>
        <begin position="551"/>
        <end position="560"/>
    </location>
</feature>
<dbReference type="Proteomes" id="UP000800041">
    <property type="component" value="Unassembled WGS sequence"/>
</dbReference>
<evidence type="ECO:0000256" key="1">
    <source>
        <dbReference type="SAM" id="Coils"/>
    </source>
</evidence>
<dbReference type="Pfam" id="PF04388">
    <property type="entry name" value="Hamartin"/>
    <property type="match status" value="2"/>
</dbReference>